<organism evidence="1 2">
    <name type="scientific">Aspergillus pseudodeflectus</name>
    <dbReference type="NCBI Taxonomy" id="176178"/>
    <lineage>
        <taxon>Eukaryota</taxon>
        <taxon>Fungi</taxon>
        <taxon>Dikarya</taxon>
        <taxon>Ascomycota</taxon>
        <taxon>Pezizomycotina</taxon>
        <taxon>Eurotiomycetes</taxon>
        <taxon>Eurotiomycetidae</taxon>
        <taxon>Eurotiales</taxon>
        <taxon>Aspergillaceae</taxon>
        <taxon>Aspergillus</taxon>
        <taxon>Aspergillus subgen. Nidulantes</taxon>
    </lineage>
</organism>
<keyword evidence="2" id="KW-1185">Reference proteome</keyword>
<evidence type="ECO:0000313" key="1">
    <source>
        <dbReference type="EMBL" id="KAL2860665.1"/>
    </source>
</evidence>
<reference evidence="1 2" key="1">
    <citation type="submission" date="2024-07" db="EMBL/GenBank/DDBJ databases">
        <title>Section-level genome sequencing and comparative genomics of Aspergillus sections Usti and Cavernicolus.</title>
        <authorList>
            <consortium name="Lawrence Berkeley National Laboratory"/>
            <person name="Nybo J.L."/>
            <person name="Vesth T.C."/>
            <person name="Theobald S."/>
            <person name="Frisvad J.C."/>
            <person name="Larsen T.O."/>
            <person name="Kjaerboelling I."/>
            <person name="Rothschild-Mancinelli K."/>
            <person name="Lyhne E.K."/>
            <person name="Kogle M.E."/>
            <person name="Barry K."/>
            <person name="Clum A."/>
            <person name="Na H."/>
            <person name="Ledsgaard L."/>
            <person name="Lin J."/>
            <person name="Lipzen A."/>
            <person name="Kuo A."/>
            <person name="Riley R."/>
            <person name="Mondo S."/>
            <person name="LaButti K."/>
            <person name="Haridas S."/>
            <person name="Pangalinan J."/>
            <person name="Salamov A.A."/>
            <person name="Simmons B.A."/>
            <person name="Magnuson J.K."/>
            <person name="Chen J."/>
            <person name="Drula E."/>
            <person name="Henrissat B."/>
            <person name="Wiebenga A."/>
            <person name="Lubbers R.J."/>
            <person name="Gomes A.C."/>
            <person name="Macurrencykelacurrency M.R."/>
            <person name="Stajich J."/>
            <person name="Grigoriev I.V."/>
            <person name="Mortensen U.H."/>
            <person name="De vries R.P."/>
            <person name="Baker S.E."/>
            <person name="Andersen M.R."/>
        </authorList>
    </citation>
    <scope>NUCLEOTIDE SEQUENCE [LARGE SCALE GENOMIC DNA]</scope>
    <source>
        <strain evidence="1 2">CBS 756.74</strain>
    </source>
</reference>
<comment type="caution">
    <text evidence="1">The sequence shown here is derived from an EMBL/GenBank/DDBJ whole genome shotgun (WGS) entry which is preliminary data.</text>
</comment>
<dbReference type="RefSeq" id="XP_070905356.1">
    <property type="nucleotide sequence ID" value="XM_071038432.1"/>
</dbReference>
<dbReference type="GeneID" id="98153596"/>
<proteinExistence type="predicted"/>
<name>A0ABR4L801_9EURO</name>
<evidence type="ECO:0008006" key="3">
    <source>
        <dbReference type="Google" id="ProtNLM"/>
    </source>
</evidence>
<dbReference type="EMBL" id="JBFXLR010000002">
    <property type="protein sequence ID" value="KAL2860665.1"/>
    <property type="molecule type" value="Genomic_DNA"/>
</dbReference>
<evidence type="ECO:0000313" key="2">
    <source>
        <dbReference type="Proteomes" id="UP001610444"/>
    </source>
</evidence>
<sequence>MHALECLWGLHWNLRCAAAAIGCVSLCKRMLLFLTFIGLCDLVLSRFSQRLRGHVLDRSGSVCDQRSISCLLRTVSYILNVEVLLRAGPLVIMMP</sequence>
<accession>A0ABR4L801</accession>
<protein>
    <recommendedName>
        <fullName evidence="3">Secreted protein</fullName>
    </recommendedName>
</protein>
<gene>
    <name evidence="1" type="ORF">BJX68DRAFT_225888</name>
</gene>
<dbReference type="Proteomes" id="UP001610444">
    <property type="component" value="Unassembled WGS sequence"/>
</dbReference>